<proteinExistence type="predicted"/>
<feature type="region of interest" description="Disordered" evidence="1">
    <location>
        <begin position="1"/>
        <end position="30"/>
    </location>
</feature>
<reference evidence="2 3" key="1">
    <citation type="submission" date="2014-12" db="EMBL/GenBank/DDBJ databases">
        <title>Genome sequencing of Arthrobacter phenanthrenivorans SWC37.</title>
        <authorList>
            <person name="Tan P.W."/>
            <person name="Chan K.-G."/>
        </authorList>
    </citation>
    <scope>NUCLEOTIDE SEQUENCE [LARGE SCALE GENOMIC DNA]</scope>
    <source>
        <strain evidence="2 3">SWC37</strain>
    </source>
</reference>
<accession>A0A0B4CRI6</accession>
<dbReference type="AlphaFoldDB" id="A0A0B4CRI6"/>
<protein>
    <submittedName>
        <fullName evidence="2">Uncharacterized protein</fullName>
    </submittedName>
</protein>
<sequence>MNFQATLEAPLCAAGTDPEQGGQDGGTAKKRLGRRADWARLPGRSVEVWLLGELVASGVVDQAAEDGSVLWIAAEGISTRRIFDKSSGYEIWV</sequence>
<dbReference type="EMBL" id="JWTB01000040">
    <property type="protein sequence ID" value="KIC63824.1"/>
    <property type="molecule type" value="Genomic_DNA"/>
</dbReference>
<name>A0A0B4CRI6_PSEPS</name>
<evidence type="ECO:0000313" key="3">
    <source>
        <dbReference type="Proteomes" id="UP000031196"/>
    </source>
</evidence>
<organism evidence="2 3">
    <name type="scientific">Pseudarthrobacter phenanthrenivorans</name>
    <name type="common">Arthrobacter phenanthrenivorans</name>
    <dbReference type="NCBI Taxonomy" id="361575"/>
    <lineage>
        <taxon>Bacteria</taxon>
        <taxon>Bacillati</taxon>
        <taxon>Actinomycetota</taxon>
        <taxon>Actinomycetes</taxon>
        <taxon>Micrococcales</taxon>
        <taxon>Micrococcaceae</taxon>
        <taxon>Pseudarthrobacter</taxon>
    </lineage>
</organism>
<evidence type="ECO:0000256" key="1">
    <source>
        <dbReference type="SAM" id="MobiDB-lite"/>
    </source>
</evidence>
<dbReference type="Proteomes" id="UP000031196">
    <property type="component" value="Unassembled WGS sequence"/>
</dbReference>
<dbReference type="RefSeq" id="WP_043455631.1">
    <property type="nucleotide sequence ID" value="NZ_JWTB01000040.1"/>
</dbReference>
<comment type="caution">
    <text evidence="2">The sequence shown here is derived from an EMBL/GenBank/DDBJ whole genome shotgun (WGS) entry which is preliminary data.</text>
</comment>
<gene>
    <name evidence="2" type="ORF">RM50_18245</name>
</gene>
<dbReference type="OrthoDB" id="4948884at2"/>
<evidence type="ECO:0000313" key="2">
    <source>
        <dbReference type="EMBL" id="KIC63824.1"/>
    </source>
</evidence>